<dbReference type="Proteomes" id="UP001652504">
    <property type="component" value="Unassembled WGS sequence"/>
</dbReference>
<name>A0ABT3A5Y5_9ALTE</name>
<dbReference type="RefSeq" id="WP_263711302.1">
    <property type="nucleotide sequence ID" value="NZ_JAOWKX010000002.1"/>
</dbReference>
<sequence length="280" mass="31786">MNESRFVLTNEICTTQHYSNDKDRYRGNIVCLECEAKAWFIKGYDTDKMSRKACFAAHHKEGCEASTVGLEADDVLDGNGETTDSPSTDIYINLDNSKEHSLYVSEDNSKFDDEPSEWTKGSKCALGNSSGYPLKKSLRQLLTNLCRNPEYKDQDREIKIVAENGRIVLEGQLKEKVVHLTEINQSHTSNVWVFWGPINNLYKRKNGELWLNFGNSHEPSVVLDRGLDTAVINNFKIKDVGELDGSEILVIGPVGFRGNQAIIKPAFTKYMTFRRHRVKE</sequence>
<evidence type="ECO:0000313" key="2">
    <source>
        <dbReference type="Proteomes" id="UP001652504"/>
    </source>
</evidence>
<dbReference type="EMBL" id="JAOWKX010000002">
    <property type="protein sequence ID" value="MCV2884095.1"/>
    <property type="molecule type" value="Genomic_DNA"/>
</dbReference>
<protein>
    <submittedName>
        <fullName evidence="1">Uncharacterized protein</fullName>
    </submittedName>
</protein>
<reference evidence="1 2" key="1">
    <citation type="submission" date="2022-10" db="EMBL/GenBank/DDBJ databases">
        <title>Aestuariibacter sp. AA17 isolated from Montipora capitata coral fragment.</title>
        <authorList>
            <person name="Emsley S.A."/>
            <person name="Pfannmuller K.M."/>
            <person name="Loughran R.M."/>
            <person name="Shlafstein M."/>
            <person name="Papke E."/>
            <person name="Saw J.H."/>
            <person name="Ushijima B."/>
            <person name="Videau P."/>
        </authorList>
    </citation>
    <scope>NUCLEOTIDE SEQUENCE [LARGE SCALE GENOMIC DNA]</scope>
    <source>
        <strain evidence="1 2">AA17</strain>
    </source>
</reference>
<evidence type="ECO:0000313" key="1">
    <source>
        <dbReference type="EMBL" id="MCV2884095.1"/>
    </source>
</evidence>
<organism evidence="1 2">
    <name type="scientific">Fluctibacter corallii</name>
    <dbReference type="NCBI Taxonomy" id="2984329"/>
    <lineage>
        <taxon>Bacteria</taxon>
        <taxon>Pseudomonadati</taxon>
        <taxon>Pseudomonadota</taxon>
        <taxon>Gammaproteobacteria</taxon>
        <taxon>Alteromonadales</taxon>
        <taxon>Alteromonadaceae</taxon>
        <taxon>Fluctibacter</taxon>
    </lineage>
</organism>
<accession>A0ABT3A5Y5</accession>
<gene>
    <name evidence="1" type="ORF">OE749_05270</name>
</gene>
<comment type="caution">
    <text evidence="1">The sequence shown here is derived from an EMBL/GenBank/DDBJ whole genome shotgun (WGS) entry which is preliminary data.</text>
</comment>
<proteinExistence type="predicted"/>
<keyword evidence="2" id="KW-1185">Reference proteome</keyword>